<reference evidence="2" key="1">
    <citation type="journal article" date="2013" name="Proc. Natl. Acad. Sci. U.S.A.">
        <title>Genome structure and metabolic features in the red seaweed Chondrus crispus shed light on evolution of the Archaeplastida.</title>
        <authorList>
            <person name="Collen J."/>
            <person name="Porcel B."/>
            <person name="Carre W."/>
            <person name="Ball S.G."/>
            <person name="Chaparro C."/>
            <person name="Tonon T."/>
            <person name="Barbeyron T."/>
            <person name="Michel G."/>
            <person name="Noel B."/>
            <person name="Valentin K."/>
            <person name="Elias M."/>
            <person name="Artiguenave F."/>
            <person name="Arun A."/>
            <person name="Aury J.M."/>
            <person name="Barbosa-Neto J.F."/>
            <person name="Bothwell J.H."/>
            <person name="Bouget F.Y."/>
            <person name="Brillet L."/>
            <person name="Cabello-Hurtado F."/>
            <person name="Capella-Gutierrez S."/>
            <person name="Charrier B."/>
            <person name="Cladiere L."/>
            <person name="Cock J.M."/>
            <person name="Coelho S.M."/>
            <person name="Colleoni C."/>
            <person name="Czjzek M."/>
            <person name="Da Silva C."/>
            <person name="Delage L."/>
            <person name="Denoeud F."/>
            <person name="Deschamps P."/>
            <person name="Dittami S.M."/>
            <person name="Gabaldon T."/>
            <person name="Gachon C.M."/>
            <person name="Groisillier A."/>
            <person name="Herve C."/>
            <person name="Jabbari K."/>
            <person name="Katinka M."/>
            <person name="Kloareg B."/>
            <person name="Kowalczyk N."/>
            <person name="Labadie K."/>
            <person name="Leblanc C."/>
            <person name="Lopez P.J."/>
            <person name="McLachlan D.H."/>
            <person name="Meslet-Cladiere L."/>
            <person name="Moustafa A."/>
            <person name="Nehr Z."/>
            <person name="Nyvall Collen P."/>
            <person name="Panaud O."/>
            <person name="Partensky F."/>
            <person name="Poulain J."/>
            <person name="Rensing S.A."/>
            <person name="Rousvoal S."/>
            <person name="Samson G."/>
            <person name="Symeonidi A."/>
            <person name="Weissenbach J."/>
            <person name="Zambounis A."/>
            <person name="Wincker P."/>
            <person name="Boyen C."/>
        </authorList>
    </citation>
    <scope>NUCLEOTIDE SEQUENCE [LARGE SCALE GENOMIC DNA]</scope>
    <source>
        <strain evidence="2">cv. Stackhouse</strain>
    </source>
</reference>
<dbReference type="AlphaFoldDB" id="R7QQX8"/>
<dbReference type="KEGG" id="ccp:CHC_T00007226001"/>
<dbReference type="RefSeq" id="XP_005710803.1">
    <property type="nucleotide sequence ID" value="XM_005710746.1"/>
</dbReference>
<dbReference type="Gramene" id="CDF40509">
    <property type="protein sequence ID" value="CDF40509"/>
    <property type="gene ID" value="CHC_T00007226001"/>
</dbReference>
<dbReference type="EMBL" id="HG002195">
    <property type="protein sequence ID" value="CDF40509.1"/>
    <property type="molecule type" value="Genomic_DNA"/>
</dbReference>
<proteinExistence type="predicted"/>
<evidence type="ECO:0000313" key="1">
    <source>
        <dbReference type="EMBL" id="CDF40509.1"/>
    </source>
</evidence>
<dbReference type="Proteomes" id="UP000012073">
    <property type="component" value="Unassembled WGS sequence"/>
</dbReference>
<protein>
    <submittedName>
        <fullName evidence="1">Uncharacterized protein</fullName>
    </submittedName>
</protein>
<sequence>MSKHARPCCLKGGPQADILESAFPPDMRVEFSAALVSLFHRVFCGQVVTGLKILLGAVLLSISKLGFEAEEKISLWLVSGGPRRPHFFLGSKFISLCAYVG</sequence>
<evidence type="ECO:0000313" key="2">
    <source>
        <dbReference type="Proteomes" id="UP000012073"/>
    </source>
</evidence>
<organism evidence="1 2">
    <name type="scientific">Chondrus crispus</name>
    <name type="common">Carrageen Irish moss</name>
    <name type="synonym">Polymorpha crispa</name>
    <dbReference type="NCBI Taxonomy" id="2769"/>
    <lineage>
        <taxon>Eukaryota</taxon>
        <taxon>Rhodophyta</taxon>
        <taxon>Florideophyceae</taxon>
        <taxon>Rhodymeniophycidae</taxon>
        <taxon>Gigartinales</taxon>
        <taxon>Gigartinaceae</taxon>
        <taxon>Chondrus</taxon>
    </lineage>
</organism>
<name>R7QQX8_CHOCR</name>
<gene>
    <name evidence="1" type="ORF">CHC_T00007226001</name>
</gene>
<dbReference type="GeneID" id="17318521"/>
<accession>R7QQX8</accession>
<keyword evidence="2" id="KW-1185">Reference proteome</keyword>